<dbReference type="CDD" id="cd08369">
    <property type="entry name" value="FMT_core"/>
    <property type="match status" value="1"/>
</dbReference>
<protein>
    <submittedName>
        <fullName evidence="3">Formyltransferase</fullName>
    </submittedName>
</protein>
<dbReference type="Gene3D" id="3.40.50.12230">
    <property type="match status" value="1"/>
</dbReference>
<feature type="domain" description="Formyl transferase C-terminal" evidence="2">
    <location>
        <begin position="206"/>
        <end position="308"/>
    </location>
</feature>
<evidence type="ECO:0000313" key="4">
    <source>
        <dbReference type="Proteomes" id="UP000005143"/>
    </source>
</evidence>
<dbReference type="SUPFAM" id="SSF53328">
    <property type="entry name" value="Formyltransferase"/>
    <property type="match status" value="1"/>
</dbReference>
<dbReference type="RefSeq" id="WP_007571627.1">
    <property type="nucleotide sequence ID" value="NZ_AGUD01000046.1"/>
</dbReference>
<dbReference type="Proteomes" id="UP000005143">
    <property type="component" value="Unassembled WGS sequence"/>
</dbReference>
<feature type="domain" description="Formyl transferase N-terminal" evidence="1">
    <location>
        <begin position="1"/>
        <end position="172"/>
    </location>
</feature>
<dbReference type="Pfam" id="PF00551">
    <property type="entry name" value="Formyl_trans_N"/>
    <property type="match status" value="1"/>
</dbReference>
<name>H0E2K3_9ACTN</name>
<evidence type="ECO:0000313" key="3">
    <source>
        <dbReference type="EMBL" id="EHN12113.1"/>
    </source>
</evidence>
<keyword evidence="3" id="KW-0808">Transferase</keyword>
<organism evidence="3 4">
    <name type="scientific">Patulibacter medicamentivorans</name>
    <dbReference type="NCBI Taxonomy" id="1097667"/>
    <lineage>
        <taxon>Bacteria</taxon>
        <taxon>Bacillati</taxon>
        <taxon>Actinomycetota</taxon>
        <taxon>Thermoleophilia</taxon>
        <taxon>Solirubrobacterales</taxon>
        <taxon>Patulibacteraceae</taxon>
        <taxon>Patulibacter</taxon>
    </lineage>
</organism>
<dbReference type="GO" id="GO:0004479">
    <property type="term" value="F:methionyl-tRNA formyltransferase activity"/>
    <property type="evidence" value="ECO:0007669"/>
    <property type="project" value="TreeGrafter"/>
</dbReference>
<sequence length="324" mass="36110">MRIALFGYQTWGHRLLQALLESRHEAVLLVTHPDGEDAYEQLWPDSVAELAAEHAIPTVHREQALAGDEELAERIRSSRADIIVAVNWRTWIAPEIFSIPRYGTLNTHDSLLPKYAGFAPITWALINGEERVGITAHEMDGELDTGDIIGQRSVAVEPQDTSATLVEKTLDLFGPLTLDALEAIESGTGERIVQDRSQASFFHKRTAEENRIDWTWSAQDLVNLVRAQADPYPNAFTFRGEERIEILWATVAEKVYGGTAGRIFYREGDGVAIVCGPEAHRGRNRGLVIQRLRTADGRELTGREYFTRMGGYLTRHPAGAPVAV</sequence>
<dbReference type="AlphaFoldDB" id="H0E2K3"/>
<evidence type="ECO:0000259" key="2">
    <source>
        <dbReference type="Pfam" id="PF02911"/>
    </source>
</evidence>
<gene>
    <name evidence="3" type="ORF">PAI11_10160</name>
</gene>
<dbReference type="PANTHER" id="PTHR11138:SF5">
    <property type="entry name" value="METHIONYL-TRNA FORMYLTRANSFERASE, MITOCHONDRIAL"/>
    <property type="match status" value="1"/>
</dbReference>
<dbReference type="Pfam" id="PF02911">
    <property type="entry name" value="Formyl_trans_C"/>
    <property type="match status" value="1"/>
</dbReference>
<dbReference type="SUPFAM" id="SSF50486">
    <property type="entry name" value="FMT C-terminal domain-like"/>
    <property type="match status" value="1"/>
</dbReference>
<dbReference type="GO" id="GO:0005829">
    <property type="term" value="C:cytosol"/>
    <property type="evidence" value="ECO:0007669"/>
    <property type="project" value="TreeGrafter"/>
</dbReference>
<dbReference type="InterPro" id="IPR005793">
    <property type="entry name" value="Formyl_trans_C"/>
</dbReference>
<keyword evidence="4" id="KW-1185">Reference proteome</keyword>
<dbReference type="InterPro" id="IPR002376">
    <property type="entry name" value="Formyl_transf_N"/>
</dbReference>
<dbReference type="InterPro" id="IPR011034">
    <property type="entry name" value="Formyl_transferase-like_C_sf"/>
</dbReference>
<evidence type="ECO:0000259" key="1">
    <source>
        <dbReference type="Pfam" id="PF00551"/>
    </source>
</evidence>
<reference evidence="3 4" key="1">
    <citation type="journal article" date="2013" name="Biodegradation">
        <title>Quantitative proteomic analysis of ibuprofen-degrading Patulibacter sp. strain I11.</title>
        <authorList>
            <person name="Almeida B."/>
            <person name="Kjeldal H."/>
            <person name="Lolas I."/>
            <person name="Knudsen A.D."/>
            <person name="Carvalho G."/>
            <person name="Nielsen K.L."/>
            <person name="Barreto Crespo M.T."/>
            <person name="Stensballe A."/>
            <person name="Nielsen J.L."/>
        </authorList>
    </citation>
    <scope>NUCLEOTIDE SEQUENCE [LARGE SCALE GENOMIC DNA]</scope>
    <source>
        <strain evidence="3 4">I11</strain>
    </source>
</reference>
<dbReference type="OrthoDB" id="9802815at2"/>
<dbReference type="InterPro" id="IPR036477">
    <property type="entry name" value="Formyl_transf_N_sf"/>
</dbReference>
<proteinExistence type="predicted"/>
<comment type="caution">
    <text evidence="3">The sequence shown here is derived from an EMBL/GenBank/DDBJ whole genome shotgun (WGS) entry which is preliminary data.</text>
</comment>
<accession>H0E2K3</accession>
<dbReference type="EMBL" id="AGUD01000046">
    <property type="protein sequence ID" value="EHN12113.1"/>
    <property type="molecule type" value="Genomic_DNA"/>
</dbReference>
<dbReference type="PANTHER" id="PTHR11138">
    <property type="entry name" value="METHIONYL-TRNA FORMYLTRANSFERASE"/>
    <property type="match status" value="1"/>
</dbReference>